<evidence type="ECO:0000313" key="8">
    <source>
        <dbReference type="Proteomes" id="UP000224634"/>
    </source>
</evidence>
<comment type="caution">
    <text evidence="7">The sequence shown here is derived from an EMBL/GenBank/DDBJ whole genome shotgun (WGS) entry which is preliminary data.</text>
</comment>
<dbReference type="GO" id="GO:0003677">
    <property type="term" value="F:DNA binding"/>
    <property type="evidence" value="ECO:0007669"/>
    <property type="project" value="UniProtKB-KW"/>
</dbReference>
<evidence type="ECO:0000256" key="1">
    <source>
        <dbReference type="ARBA" id="ARBA00022723"/>
    </source>
</evidence>
<dbReference type="InterPro" id="IPR007219">
    <property type="entry name" value="XnlR_reg_dom"/>
</dbReference>
<keyword evidence="4" id="KW-0804">Transcription</keyword>
<keyword evidence="1" id="KW-0479">Metal-binding</keyword>
<feature type="domain" description="Xylanolytic transcriptional activator regulatory" evidence="6">
    <location>
        <begin position="299"/>
        <end position="372"/>
    </location>
</feature>
<keyword evidence="2" id="KW-0805">Transcription regulation</keyword>
<dbReference type="Pfam" id="PF00172">
    <property type="entry name" value="Zn_clus"/>
    <property type="match status" value="1"/>
</dbReference>
<keyword evidence="5" id="KW-0539">Nucleus</keyword>
<keyword evidence="8" id="KW-1185">Reference proteome</keyword>
<dbReference type="Gene3D" id="4.10.240.10">
    <property type="entry name" value="Zn(2)-C6 fungal-type DNA-binding domain"/>
    <property type="match status" value="1"/>
</dbReference>
<dbReference type="CDD" id="cd12148">
    <property type="entry name" value="fungal_TF_MHR"/>
    <property type="match status" value="1"/>
</dbReference>
<dbReference type="Proteomes" id="UP000224634">
    <property type="component" value="Unassembled WGS sequence"/>
</dbReference>
<dbReference type="GO" id="GO:0008270">
    <property type="term" value="F:zinc ion binding"/>
    <property type="evidence" value="ECO:0007669"/>
    <property type="project" value="InterPro"/>
</dbReference>
<dbReference type="InterPro" id="IPR050987">
    <property type="entry name" value="AtrR-like"/>
</dbReference>
<evidence type="ECO:0000259" key="6">
    <source>
        <dbReference type="SMART" id="SM00906"/>
    </source>
</evidence>
<dbReference type="GO" id="GO:0006351">
    <property type="term" value="P:DNA-templated transcription"/>
    <property type="evidence" value="ECO:0007669"/>
    <property type="project" value="InterPro"/>
</dbReference>
<reference evidence="7 8" key="1">
    <citation type="submission" date="2017-10" db="EMBL/GenBank/DDBJ databases">
        <title>Comparative genomics in systemic dimorphic fungi from Ajellomycetaceae.</title>
        <authorList>
            <person name="Munoz J.F."/>
            <person name="Mcewen J.G."/>
            <person name="Clay O.K."/>
            <person name="Cuomo C.A."/>
        </authorList>
    </citation>
    <scope>NUCLEOTIDE SEQUENCE [LARGE SCALE GENOMIC DNA]</scope>
    <source>
        <strain evidence="7 8">UAMH7299</strain>
    </source>
</reference>
<dbReference type="AlphaFoldDB" id="A0A2B7Z3J1"/>
<keyword evidence="3" id="KW-0238">DNA-binding</keyword>
<evidence type="ECO:0000256" key="3">
    <source>
        <dbReference type="ARBA" id="ARBA00023125"/>
    </source>
</evidence>
<name>A0A2B7Z3J1_POLH7</name>
<dbReference type="GO" id="GO:0000981">
    <property type="term" value="F:DNA-binding transcription factor activity, RNA polymerase II-specific"/>
    <property type="evidence" value="ECO:0007669"/>
    <property type="project" value="InterPro"/>
</dbReference>
<evidence type="ECO:0000256" key="4">
    <source>
        <dbReference type="ARBA" id="ARBA00023163"/>
    </source>
</evidence>
<evidence type="ECO:0000313" key="7">
    <source>
        <dbReference type="EMBL" id="PGH27803.1"/>
    </source>
</evidence>
<dbReference type="OrthoDB" id="103819at2759"/>
<evidence type="ECO:0000256" key="5">
    <source>
        <dbReference type="ARBA" id="ARBA00023242"/>
    </source>
</evidence>
<dbReference type="InterPro" id="IPR001138">
    <property type="entry name" value="Zn2Cys6_DnaBD"/>
</dbReference>
<dbReference type="PANTHER" id="PTHR46910:SF25">
    <property type="entry name" value="ABC-TRANSPORTER-REGULATING TRANSCRIPTION FACTOR"/>
    <property type="match status" value="1"/>
</dbReference>
<gene>
    <name evidence="7" type="ORF">AJ80_00591</name>
</gene>
<dbReference type="InterPro" id="IPR036864">
    <property type="entry name" value="Zn2-C6_fun-type_DNA-bd_sf"/>
</dbReference>
<dbReference type="STRING" id="1447883.A0A2B7Z3J1"/>
<proteinExistence type="predicted"/>
<dbReference type="EMBL" id="PDNA01000004">
    <property type="protein sequence ID" value="PGH27803.1"/>
    <property type="molecule type" value="Genomic_DNA"/>
</dbReference>
<dbReference type="SMART" id="SM00906">
    <property type="entry name" value="Fungal_trans"/>
    <property type="match status" value="1"/>
</dbReference>
<protein>
    <recommendedName>
        <fullName evidence="6">Xylanolytic transcriptional activator regulatory domain-containing protein</fullName>
    </recommendedName>
</protein>
<accession>A0A2B7Z3J1</accession>
<evidence type="ECO:0000256" key="2">
    <source>
        <dbReference type="ARBA" id="ARBA00023015"/>
    </source>
</evidence>
<dbReference type="Pfam" id="PF04082">
    <property type="entry name" value="Fungal_trans"/>
    <property type="match status" value="1"/>
</dbReference>
<organism evidence="7 8">
    <name type="scientific">Polytolypa hystricis (strain UAMH7299)</name>
    <dbReference type="NCBI Taxonomy" id="1447883"/>
    <lineage>
        <taxon>Eukaryota</taxon>
        <taxon>Fungi</taxon>
        <taxon>Dikarya</taxon>
        <taxon>Ascomycota</taxon>
        <taxon>Pezizomycotina</taxon>
        <taxon>Eurotiomycetes</taxon>
        <taxon>Eurotiomycetidae</taxon>
        <taxon>Onygenales</taxon>
        <taxon>Onygenales incertae sedis</taxon>
        <taxon>Polytolypa</taxon>
    </lineage>
</organism>
<sequence length="653" mass="71809">MAHLALGNSFRSRAIRCNKATPCSSCVTLGISCTPAVVRTATAATAEPRLQGTPSHQPGQTAADQVLERLSALEKSVSEILEQGSRTAPLSSEACTSIAAQASSSAVPVFEGQSSFNSETLLARDAAYSAVATHTGNNPDLRVSSALLSLQDSLDKQRQPSSAQKRSLSDFNLLPASFVVALVQSAKAKPPFFLVSHSLYDRVRLEALCQKVYFPSEPIPAGSTTLLYGLLYYVIRDCLDKEDTALSAFDCASYAEICRRQFTLDMNSFDPAAIPTLETVQAALIAVIKAQEESNLQLCWTYLSIAFNMCQNMGYHRSSALKNDSPHLAEAKRHVFWSLYTIDKNISLNLGLPSHFPDHDIDVEHFTPSANPQLQPWDLMALVTIRFSAIQGQVYDKLYSISASKTPPDRKVHEIERLSADLITVRDELLVIDVSPGLYAESLHGMATCADFIAYSVLAVIYRAQTLPANEMTITNKCLETARLALRSHLDAFSHFRNRQTHKQAEYAKWILLYPSFTPFIIVFTNAIATANAADFTLLQETVSSLKLIKGLSHGSSRLYEICKAFLNTAQVLLDSRQTLTGLEQVDDGSLILMPSAVNGQTNIALPDMTWPEEMQEDFNMTSADVSVILNDFLGSNRPVMDMWSLNYPDHIT</sequence>
<dbReference type="PANTHER" id="PTHR46910">
    <property type="entry name" value="TRANSCRIPTION FACTOR PDR1"/>
    <property type="match status" value="1"/>
</dbReference>